<evidence type="ECO:0000313" key="4">
    <source>
        <dbReference type="Proteomes" id="UP001557484"/>
    </source>
</evidence>
<evidence type="ECO:0000259" key="2">
    <source>
        <dbReference type="PROSITE" id="PS50848"/>
    </source>
</evidence>
<sequence length="222" mass="24667">MTKFLVLFGVFLLQFNHAYAAADDWTLARDKNGVQVYSKPVAGSSLNAVRGVTTVKSSMNRLVTILRDPELRPRWDKLCGDSYLHESVSANEELVYVHTKMPWPVSDRDMLLRTVWEQDPNTLVITMTGSGTQGVMPEKSGRVRVVEANQDFTLTPMGNGVIEISSYIHLDPAGPLPSWLINSLSVESPYDALSRLKVLVTDSSIADQHFEFISEPKNVGAE</sequence>
<evidence type="ECO:0000313" key="3">
    <source>
        <dbReference type="EMBL" id="MEX1667069.1"/>
    </source>
</evidence>
<dbReference type="Pfam" id="PF01852">
    <property type="entry name" value="START"/>
    <property type="match status" value="1"/>
</dbReference>
<gene>
    <name evidence="3" type="ORF">AB4875_16350</name>
</gene>
<dbReference type="Gene3D" id="3.30.530.20">
    <property type="match status" value="1"/>
</dbReference>
<dbReference type="SUPFAM" id="SSF55961">
    <property type="entry name" value="Bet v1-like"/>
    <property type="match status" value="1"/>
</dbReference>
<dbReference type="InterPro" id="IPR002913">
    <property type="entry name" value="START_lipid-bd_dom"/>
</dbReference>
<accession>A0ABV3TZM2</accession>
<name>A0ABV3TZM2_9GAMM</name>
<dbReference type="InterPro" id="IPR051213">
    <property type="entry name" value="START_lipid_transfer"/>
</dbReference>
<dbReference type="SMART" id="SM00234">
    <property type="entry name" value="START"/>
    <property type="match status" value="1"/>
</dbReference>
<reference evidence="3 4" key="1">
    <citation type="journal article" date="2011" name="Int. J. Syst. Evol. Microbiol.">
        <title>Zhongshania antarctica gen. nov., sp. nov. and Zhongshania guokunii sp. nov., gammaproteobacteria respectively isolated from coastal attached (fast) ice and surface seawater of the Antarctic.</title>
        <authorList>
            <person name="Li H.J."/>
            <person name="Zhang X.Y."/>
            <person name="Chen C.X."/>
            <person name="Zhang Y.J."/>
            <person name="Gao Z.M."/>
            <person name="Yu Y."/>
            <person name="Chen X.L."/>
            <person name="Chen B."/>
            <person name="Zhang Y.Z."/>
        </authorList>
    </citation>
    <scope>NUCLEOTIDE SEQUENCE [LARGE SCALE GENOMIC DNA]</scope>
    <source>
        <strain evidence="3 4">R06B22</strain>
    </source>
</reference>
<comment type="caution">
    <text evidence="3">The sequence shown here is derived from an EMBL/GenBank/DDBJ whole genome shotgun (WGS) entry which is preliminary data.</text>
</comment>
<dbReference type="InterPro" id="IPR023393">
    <property type="entry name" value="START-like_dom_sf"/>
</dbReference>
<feature type="chain" id="PRO_5045611735" evidence="1">
    <location>
        <begin position="21"/>
        <end position="222"/>
    </location>
</feature>
<evidence type="ECO:0000256" key="1">
    <source>
        <dbReference type="SAM" id="SignalP"/>
    </source>
</evidence>
<feature type="signal peptide" evidence="1">
    <location>
        <begin position="1"/>
        <end position="20"/>
    </location>
</feature>
<keyword evidence="4" id="KW-1185">Reference proteome</keyword>
<dbReference type="RefSeq" id="WP_368377183.1">
    <property type="nucleotide sequence ID" value="NZ_JBFRYB010000002.1"/>
</dbReference>
<dbReference type="PIRSF" id="PIRSF039033">
    <property type="entry name" value="START_dom"/>
    <property type="match status" value="1"/>
</dbReference>
<dbReference type="EMBL" id="JBFRYB010000002">
    <property type="protein sequence ID" value="MEX1667069.1"/>
    <property type="molecule type" value="Genomic_DNA"/>
</dbReference>
<keyword evidence="1" id="KW-0732">Signal</keyword>
<organism evidence="3 4">
    <name type="scientific">Zhongshania arctica</name>
    <dbReference type="NCBI Taxonomy" id="3238302"/>
    <lineage>
        <taxon>Bacteria</taxon>
        <taxon>Pseudomonadati</taxon>
        <taxon>Pseudomonadota</taxon>
        <taxon>Gammaproteobacteria</taxon>
        <taxon>Cellvibrionales</taxon>
        <taxon>Spongiibacteraceae</taxon>
        <taxon>Zhongshania</taxon>
    </lineage>
</organism>
<dbReference type="PANTHER" id="PTHR19308">
    <property type="entry name" value="PHOSPHATIDYLCHOLINE TRANSFER PROTEIN"/>
    <property type="match status" value="1"/>
</dbReference>
<feature type="domain" description="START" evidence="2">
    <location>
        <begin position="25"/>
        <end position="205"/>
    </location>
</feature>
<proteinExistence type="predicted"/>
<dbReference type="PANTHER" id="PTHR19308:SF14">
    <property type="entry name" value="START DOMAIN-CONTAINING PROTEIN"/>
    <property type="match status" value="1"/>
</dbReference>
<dbReference type="InterPro" id="IPR028347">
    <property type="entry name" value="START_dom_prot"/>
</dbReference>
<dbReference type="Proteomes" id="UP001557484">
    <property type="component" value="Unassembled WGS sequence"/>
</dbReference>
<dbReference type="PROSITE" id="PS50848">
    <property type="entry name" value="START"/>
    <property type="match status" value="1"/>
</dbReference>
<protein>
    <submittedName>
        <fullName evidence="3">START domain-containing protein</fullName>
    </submittedName>
</protein>